<organism evidence="9 10">
    <name type="scientific">Cohnella silvisoli</name>
    <dbReference type="NCBI Taxonomy" id="2873699"/>
    <lineage>
        <taxon>Bacteria</taxon>
        <taxon>Bacillati</taxon>
        <taxon>Bacillota</taxon>
        <taxon>Bacilli</taxon>
        <taxon>Bacillales</taxon>
        <taxon>Paenibacillaceae</taxon>
        <taxon>Cohnella</taxon>
    </lineage>
</organism>
<dbReference type="SUPFAM" id="SSF161098">
    <property type="entry name" value="MetI-like"/>
    <property type="match status" value="1"/>
</dbReference>
<dbReference type="InterPro" id="IPR000515">
    <property type="entry name" value="MetI-like"/>
</dbReference>
<dbReference type="EMBL" id="JASKHM010000016">
    <property type="protein sequence ID" value="MEQ4485666.1"/>
    <property type="molecule type" value="Genomic_DNA"/>
</dbReference>
<dbReference type="PANTHER" id="PTHR43744">
    <property type="entry name" value="ABC TRANSPORTER PERMEASE PROTEIN MG189-RELATED-RELATED"/>
    <property type="match status" value="1"/>
</dbReference>
<feature type="transmembrane region" description="Helical" evidence="7">
    <location>
        <begin position="178"/>
        <end position="199"/>
    </location>
</feature>
<reference evidence="9 10" key="1">
    <citation type="journal article" date="2023" name="Genome Announc.">
        <title>Pan-Genome Analyses of the Genus Cohnella and Proposal of the Novel Species Cohnella silvisoli sp. nov., Isolated from Forest Soil.</title>
        <authorList>
            <person name="Wang C."/>
            <person name="Mao L."/>
            <person name="Bao G."/>
            <person name="Zhu H."/>
        </authorList>
    </citation>
    <scope>NUCLEOTIDE SEQUENCE [LARGE SCALE GENOMIC DNA]</scope>
    <source>
        <strain evidence="9 10">NL03-T5-1</strain>
    </source>
</reference>
<feature type="transmembrane region" description="Helical" evidence="7">
    <location>
        <begin position="238"/>
        <end position="256"/>
    </location>
</feature>
<name>A0ABV1L1H8_9BACL</name>
<dbReference type="InterPro" id="IPR035906">
    <property type="entry name" value="MetI-like_sf"/>
</dbReference>
<evidence type="ECO:0000313" key="10">
    <source>
        <dbReference type="Proteomes" id="UP001493487"/>
    </source>
</evidence>
<evidence type="ECO:0000256" key="1">
    <source>
        <dbReference type="ARBA" id="ARBA00004651"/>
    </source>
</evidence>
<keyword evidence="4 7" id="KW-0812">Transmembrane</keyword>
<keyword evidence="3" id="KW-1003">Cell membrane</keyword>
<evidence type="ECO:0000256" key="3">
    <source>
        <dbReference type="ARBA" id="ARBA00022475"/>
    </source>
</evidence>
<evidence type="ECO:0000256" key="7">
    <source>
        <dbReference type="RuleBase" id="RU363032"/>
    </source>
</evidence>
<evidence type="ECO:0000256" key="6">
    <source>
        <dbReference type="ARBA" id="ARBA00023136"/>
    </source>
</evidence>
<keyword evidence="10" id="KW-1185">Reference proteome</keyword>
<feature type="transmembrane region" description="Helical" evidence="7">
    <location>
        <begin position="66"/>
        <end position="85"/>
    </location>
</feature>
<evidence type="ECO:0000256" key="2">
    <source>
        <dbReference type="ARBA" id="ARBA00022448"/>
    </source>
</evidence>
<protein>
    <submittedName>
        <fullName evidence="9">Carbohydrate ABC transporter permease</fullName>
    </submittedName>
</protein>
<feature type="domain" description="ABC transmembrane type-1" evidence="8">
    <location>
        <begin position="62"/>
        <end position="256"/>
    </location>
</feature>
<dbReference type="CDD" id="cd06261">
    <property type="entry name" value="TM_PBP2"/>
    <property type="match status" value="1"/>
</dbReference>
<keyword evidence="5 7" id="KW-1133">Transmembrane helix</keyword>
<evidence type="ECO:0000256" key="4">
    <source>
        <dbReference type="ARBA" id="ARBA00022692"/>
    </source>
</evidence>
<sequence length="271" mass="30003">MDMFLVSKGEKRTIRWVIYGLGLLFLFPIVSAIYNSLKYEGFENYIFVFTHKINGISVLSTFWNSLQIAVGHAFFVLLVGSLAGYAFSKIEFAGKEIVYIGVLMCLAIPLVVMIVPFFYIFQNLGLYNHLLAVVCSEVAMTLPFAVLFFRNFYDSLPKELMESATIDGANVFQAFSKVYLPLARSALINLGVLCVMWSFQDFLAPLMFLTDKDLATTNVAINNLKGAFGLSPGNVGKFNAFLVVLGIPALVLFLVAQKFITQGITSGALKD</sequence>
<keyword evidence="6 7" id="KW-0472">Membrane</keyword>
<evidence type="ECO:0000313" key="9">
    <source>
        <dbReference type="EMBL" id="MEQ4485666.1"/>
    </source>
</evidence>
<dbReference type="Gene3D" id="1.10.3720.10">
    <property type="entry name" value="MetI-like"/>
    <property type="match status" value="1"/>
</dbReference>
<feature type="transmembrane region" description="Helical" evidence="7">
    <location>
        <begin position="97"/>
        <end position="121"/>
    </location>
</feature>
<proteinExistence type="inferred from homology"/>
<feature type="transmembrane region" description="Helical" evidence="7">
    <location>
        <begin position="127"/>
        <end position="149"/>
    </location>
</feature>
<evidence type="ECO:0000259" key="8">
    <source>
        <dbReference type="PROSITE" id="PS50928"/>
    </source>
</evidence>
<dbReference type="PROSITE" id="PS50928">
    <property type="entry name" value="ABC_TM1"/>
    <property type="match status" value="1"/>
</dbReference>
<dbReference type="Proteomes" id="UP001493487">
    <property type="component" value="Unassembled WGS sequence"/>
</dbReference>
<gene>
    <name evidence="9" type="ORF">QJS35_25080</name>
</gene>
<evidence type="ECO:0000256" key="5">
    <source>
        <dbReference type="ARBA" id="ARBA00022989"/>
    </source>
</evidence>
<comment type="similarity">
    <text evidence="7">Belongs to the binding-protein-dependent transport system permease family.</text>
</comment>
<feature type="transmembrane region" description="Helical" evidence="7">
    <location>
        <begin position="16"/>
        <end position="34"/>
    </location>
</feature>
<keyword evidence="2 7" id="KW-0813">Transport</keyword>
<dbReference type="PANTHER" id="PTHR43744:SF8">
    <property type="entry name" value="SN-GLYCEROL-3-PHOSPHATE TRANSPORT SYSTEM PERMEASE PROTEIN UGPE"/>
    <property type="match status" value="1"/>
</dbReference>
<comment type="subcellular location">
    <subcellularLocation>
        <location evidence="1 7">Cell membrane</location>
        <topology evidence="1 7">Multi-pass membrane protein</topology>
    </subcellularLocation>
</comment>
<dbReference type="Pfam" id="PF00528">
    <property type="entry name" value="BPD_transp_1"/>
    <property type="match status" value="1"/>
</dbReference>
<comment type="caution">
    <text evidence="9">The sequence shown here is derived from an EMBL/GenBank/DDBJ whole genome shotgun (WGS) entry which is preliminary data.</text>
</comment>
<accession>A0ABV1L1H8</accession>
<dbReference type="RefSeq" id="WP_232187948.1">
    <property type="nucleotide sequence ID" value="NZ_JAIOAP010000015.1"/>
</dbReference>